<dbReference type="PROSITE" id="PS50927">
    <property type="entry name" value="BULB_LECTIN"/>
    <property type="match status" value="1"/>
</dbReference>
<evidence type="ECO:0000259" key="7">
    <source>
        <dbReference type="PROSITE" id="PS50948"/>
    </source>
</evidence>
<dbReference type="PANTHER" id="PTHR32444:SF198">
    <property type="entry name" value="BULB-TYPE LECTIN DOMAIN-CONTAINING PROTEIN"/>
    <property type="match status" value="1"/>
</dbReference>
<keyword evidence="3" id="KW-1015">Disulfide bond</keyword>
<dbReference type="PIRSF" id="PIRSF002686">
    <property type="entry name" value="SLG"/>
    <property type="match status" value="1"/>
</dbReference>
<dbReference type="InterPro" id="IPR001480">
    <property type="entry name" value="Bulb-type_lectin_dom"/>
</dbReference>
<sequence>MGFIRHRNSSFSTLQLSLLICSCFLKFSASIDTISVNQSIRDNETLVSNGHKFKLGFFSPGNSSHRYVGIMFNLPVMTVIRRWKSRDLQRSKQHRLVIMYNLPVMTVIWVANRENPINDSSGIMEISGDGNLVIFNGQNNIVWSSNVSTYVANSSAQILDTGNLVLYNSNGGIIWESFLHASDSFVEGMKIFADLSTKERSIMTSWRSSNDPGPGRFTCGIEPSPISQTVVWKDGYPYWRSGPWNGQVFNGVSTMKSFYNKRWLHLVSDHPGSGYFIFTLLNSFLMYYQLNASGILLEKTWSDKIRDWEVTWTSQESEYDLYGKCGNFGVYYAAGRPMCSCFPWFEPRSDHEWDEGNWTSGCTRRTMLQCRRKIFGGKEDGFLKMSGVKLPDKSKWFPMFETECRNECLNNCTCMVYAYYGGVGCMMWDEGLIDAQKFISYGADLYIRLADSELGKEILMKPHMPNLGITIKLLRV</sequence>
<name>A0AAV6W9Q3_9LAMI</name>
<dbReference type="GO" id="GO:0048544">
    <property type="term" value="P:recognition of pollen"/>
    <property type="evidence" value="ECO:0007669"/>
    <property type="project" value="InterPro"/>
</dbReference>
<dbReference type="InterPro" id="IPR035446">
    <property type="entry name" value="SLSG/EP1"/>
</dbReference>
<reference evidence="8" key="1">
    <citation type="submission" date="2019-10" db="EMBL/GenBank/DDBJ databases">
        <authorList>
            <person name="Zhang R."/>
            <person name="Pan Y."/>
            <person name="Wang J."/>
            <person name="Ma R."/>
            <person name="Yu S."/>
        </authorList>
    </citation>
    <scope>NUCLEOTIDE SEQUENCE</scope>
    <source>
        <strain evidence="8">LA-IB0</strain>
        <tissue evidence="8">Leaf</tissue>
    </source>
</reference>
<dbReference type="Proteomes" id="UP000826271">
    <property type="component" value="Unassembled WGS sequence"/>
</dbReference>
<gene>
    <name evidence="8" type="ORF">BUALT_Bualt18G0104600</name>
</gene>
<keyword evidence="9" id="KW-1185">Reference proteome</keyword>
<dbReference type="InterPro" id="IPR000858">
    <property type="entry name" value="S_locus_glycoprot_dom"/>
</dbReference>
<evidence type="ECO:0000256" key="1">
    <source>
        <dbReference type="ARBA" id="ARBA00003061"/>
    </source>
</evidence>
<protein>
    <submittedName>
        <fullName evidence="8">Uncharacterized protein</fullName>
    </submittedName>
</protein>
<dbReference type="CDD" id="cd00028">
    <property type="entry name" value="B_lectin"/>
    <property type="match status" value="1"/>
</dbReference>
<dbReference type="PROSITE" id="PS51257">
    <property type="entry name" value="PROKAR_LIPOPROTEIN"/>
    <property type="match status" value="1"/>
</dbReference>
<comment type="caution">
    <text evidence="8">The sequence shown here is derived from an EMBL/GenBank/DDBJ whole genome shotgun (WGS) entry which is preliminary data.</text>
</comment>
<feature type="signal peptide" evidence="5">
    <location>
        <begin position="1"/>
        <end position="30"/>
    </location>
</feature>
<comment type="function">
    <text evidence="1">Involved in sporophytic self-incompatibility system (the inability of flowering plants to achieve self-fertilization).</text>
</comment>
<dbReference type="CDD" id="cd01098">
    <property type="entry name" value="PAN_AP_plant"/>
    <property type="match status" value="1"/>
</dbReference>
<evidence type="ECO:0000256" key="4">
    <source>
        <dbReference type="ARBA" id="ARBA00023180"/>
    </source>
</evidence>
<feature type="domain" description="Apple" evidence="7">
    <location>
        <begin position="370"/>
        <end position="450"/>
    </location>
</feature>
<evidence type="ECO:0000256" key="3">
    <source>
        <dbReference type="ARBA" id="ARBA00023157"/>
    </source>
</evidence>
<dbReference type="EMBL" id="WHWC01000018">
    <property type="protein sequence ID" value="KAG8365435.1"/>
    <property type="molecule type" value="Genomic_DNA"/>
</dbReference>
<keyword evidence="4" id="KW-0325">Glycoprotein</keyword>
<evidence type="ECO:0000256" key="2">
    <source>
        <dbReference type="ARBA" id="ARBA00022729"/>
    </source>
</evidence>
<dbReference type="Gene3D" id="2.90.10.10">
    <property type="entry name" value="Bulb-type lectin domain"/>
    <property type="match status" value="1"/>
</dbReference>
<dbReference type="Pfam" id="PF01453">
    <property type="entry name" value="B_lectin"/>
    <property type="match status" value="1"/>
</dbReference>
<dbReference type="PANTHER" id="PTHR32444">
    <property type="entry name" value="BULB-TYPE LECTIN DOMAIN-CONTAINING PROTEIN"/>
    <property type="match status" value="1"/>
</dbReference>
<feature type="domain" description="Bulb-type lectin" evidence="6">
    <location>
        <begin position="31"/>
        <end position="179"/>
    </location>
</feature>
<accession>A0AAV6W9Q3</accession>
<dbReference type="InterPro" id="IPR003609">
    <property type="entry name" value="Pan_app"/>
</dbReference>
<proteinExistence type="predicted"/>
<keyword evidence="2 5" id="KW-0732">Signal</keyword>
<evidence type="ECO:0000256" key="5">
    <source>
        <dbReference type="SAM" id="SignalP"/>
    </source>
</evidence>
<organism evidence="8 9">
    <name type="scientific">Buddleja alternifolia</name>
    <dbReference type="NCBI Taxonomy" id="168488"/>
    <lineage>
        <taxon>Eukaryota</taxon>
        <taxon>Viridiplantae</taxon>
        <taxon>Streptophyta</taxon>
        <taxon>Embryophyta</taxon>
        <taxon>Tracheophyta</taxon>
        <taxon>Spermatophyta</taxon>
        <taxon>Magnoliopsida</taxon>
        <taxon>eudicotyledons</taxon>
        <taxon>Gunneridae</taxon>
        <taxon>Pentapetalae</taxon>
        <taxon>asterids</taxon>
        <taxon>lamiids</taxon>
        <taxon>Lamiales</taxon>
        <taxon>Scrophulariaceae</taxon>
        <taxon>Buddlejeae</taxon>
        <taxon>Buddleja</taxon>
    </lineage>
</organism>
<evidence type="ECO:0000313" key="8">
    <source>
        <dbReference type="EMBL" id="KAG8365435.1"/>
    </source>
</evidence>
<dbReference type="AlphaFoldDB" id="A0AAV6W9Q3"/>
<dbReference type="Pfam" id="PF00954">
    <property type="entry name" value="S_locus_glycop"/>
    <property type="match status" value="1"/>
</dbReference>
<dbReference type="InterPro" id="IPR036426">
    <property type="entry name" value="Bulb-type_lectin_dom_sf"/>
</dbReference>
<dbReference type="SMART" id="SM00108">
    <property type="entry name" value="B_lectin"/>
    <property type="match status" value="1"/>
</dbReference>
<feature type="chain" id="PRO_5043507402" evidence="5">
    <location>
        <begin position="31"/>
        <end position="476"/>
    </location>
</feature>
<dbReference type="Pfam" id="PF08276">
    <property type="entry name" value="PAN_2"/>
    <property type="match status" value="1"/>
</dbReference>
<dbReference type="SUPFAM" id="SSF51110">
    <property type="entry name" value="alpha-D-mannose-specific plant lectins"/>
    <property type="match status" value="1"/>
</dbReference>
<evidence type="ECO:0000259" key="6">
    <source>
        <dbReference type="PROSITE" id="PS50927"/>
    </source>
</evidence>
<dbReference type="SMART" id="SM00473">
    <property type="entry name" value="PAN_AP"/>
    <property type="match status" value="1"/>
</dbReference>
<dbReference type="PROSITE" id="PS50948">
    <property type="entry name" value="PAN"/>
    <property type="match status" value="1"/>
</dbReference>
<evidence type="ECO:0000313" key="9">
    <source>
        <dbReference type="Proteomes" id="UP000826271"/>
    </source>
</evidence>